<keyword evidence="2" id="KW-1185">Reference proteome</keyword>
<accession>D7E1J4</accession>
<name>D7E1J4_NOSA0</name>
<dbReference type="Proteomes" id="UP000001511">
    <property type="component" value="Chromosome"/>
</dbReference>
<proteinExistence type="predicted"/>
<evidence type="ECO:0000313" key="1">
    <source>
        <dbReference type="EMBL" id="ADI63221.1"/>
    </source>
</evidence>
<gene>
    <name evidence="1" type="ordered locus">Aazo_0793</name>
</gene>
<sequence>MSKGSLRIYILYHLSLHPVNLQGHSGLIFYHLVWKYIQILVGYAILQKYVLAFPKNQEISS</sequence>
<dbReference type="EMBL" id="CP002059">
    <property type="protein sequence ID" value="ADI63221.1"/>
    <property type="molecule type" value="Genomic_DNA"/>
</dbReference>
<reference evidence="1 2" key="1">
    <citation type="journal article" date="2010" name="PLoS ONE">
        <title>Genome erosion in a nitrogen-fixing vertically transmitted endosymbiotic multicellular cyanobacterium.</title>
        <authorList>
            <person name="Ran L."/>
            <person name="Larsson J."/>
            <person name="Vigil-Stenman T."/>
            <person name="Nylander J.A."/>
            <person name="Ininbergs K."/>
            <person name="Zheng W.W."/>
            <person name="Lapidus A."/>
            <person name="Lowry S."/>
            <person name="Haselkorn R."/>
            <person name="Bergman B."/>
        </authorList>
    </citation>
    <scope>NUCLEOTIDE SEQUENCE [LARGE SCALE GENOMIC DNA]</scope>
    <source>
        <strain evidence="1 2">0708</strain>
    </source>
</reference>
<dbReference type="KEGG" id="naz:Aazo_0793"/>
<evidence type="ECO:0000313" key="2">
    <source>
        <dbReference type="Proteomes" id="UP000001511"/>
    </source>
</evidence>
<dbReference type="AlphaFoldDB" id="D7E1J4"/>
<protein>
    <submittedName>
        <fullName evidence="1">Uncharacterized protein</fullName>
    </submittedName>
</protein>
<dbReference type="HOGENOM" id="CLU_2918071_0_0_3"/>
<organism evidence="1 2">
    <name type="scientific">Nostoc azollae (strain 0708)</name>
    <name type="common">Anabaena azollae (strain 0708)</name>
    <dbReference type="NCBI Taxonomy" id="551115"/>
    <lineage>
        <taxon>Bacteria</taxon>
        <taxon>Bacillati</taxon>
        <taxon>Cyanobacteriota</taxon>
        <taxon>Cyanophyceae</taxon>
        <taxon>Nostocales</taxon>
        <taxon>Nostocaceae</taxon>
        <taxon>Trichormus</taxon>
    </lineage>
</organism>